<evidence type="ECO:0000313" key="3">
    <source>
        <dbReference type="Proteomes" id="UP000002875"/>
    </source>
</evidence>
<evidence type="ECO:0000313" key="2">
    <source>
        <dbReference type="EMBL" id="AFK05560.1"/>
    </source>
</evidence>
<dbReference type="InterPro" id="IPR010131">
    <property type="entry name" value="MdtP/NodT-like"/>
</dbReference>
<dbReference type="InterPro" id="IPR003423">
    <property type="entry name" value="OMP_efflux"/>
</dbReference>
<keyword evidence="3" id="KW-1185">Reference proteome</keyword>
<name>A0ABM5N7S6_EMTOG</name>
<protein>
    <submittedName>
        <fullName evidence="2">Outer membrane efflux protein</fullName>
    </submittedName>
</protein>
<dbReference type="PANTHER" id="PTHR30203">
    <property type="entry name" value="OUTER MEMBRANE CATION EFFLUX PROTEIN"/>
    <property type="match status" value="1"/>
</dbReference>
<dbReference type="SUPFAM" id="SSF56954">
    <property type="entry name" value="Outer membrane efflux proteins (OEP)"/>
    <property type="match status" value="1"/>
</dbReference>
<organism evidence="2 3">
    <name type="scientific">Emticicia oligotrophica (strain DSM 17448 / CIP 109782 / MTCC 6937 / GPTSA100-15)</name>
    <dbReference type="NCBI Taxonomy" id="929562"/>
    <lineage>
        <taxon>Bacteria</taxon>
        <taxon>Pseudomonadati</taxon>
        <taxon>Bacteroidota</taxon>
        <taxon>Cytophagia</taxon>
        <taxon>Cytophagales</taxon>
        <taxon>Leadbetterellaceae</taxon>
        <taxon>Emticicia</taxon>
    </lineage>
</organism>
<gene>
    <name evidence="2" type="ordered locus">Emtol_0290</name>
</gene>
<reference evidence="2 3" key="1">
    <citation type="submission" date="2011-07" db="EMBL/GenBank/DDBJ databases">
        <title>The complete genome of plasmid 1 of Emticicia oligotrophica DSM 17448.</title>
        <authorList>
            <consortium name="US DOE Joint Genome Institute (JGI-PGF)"/>
            <person name="Lucas S."/>
            <person name="Han J."/>
            <person name="Lapidus A."/>
            <person name="Bruce D."/>
            <person name="Goodwin L."/>
            <person name="Pitluck S."/>
            <person name="Peters L."/>
            <person name="Kyrpides N."/>
            <person name="Mavromatis K."/>
            <person name="Ivanova N."/>
            <person name="Ovchinnikova G."/>
            <person name="Teshima H."/>
            <person name="Detter J.C."/>
            <person name="Tapia R."/>
            <person name="Han C."/>
            <person name="Land M."/>
            <person name="Hauser L."/>
            <person name="Markowitz V."/>
            <person name="Cheng J.-F."/>
            <person name="Hugenholtz P."/>
            <person name="Woyke T."/>
            <person name="Wu D."/>
            <person name="Tindall B."/>
            <person name="Pomrenke H."/>
            <person name="Brambilla E."/>
            <person name="Klenk H.-P."/>
            <person name="Eisen J.A."/>
        </authorList>
    </citation>
    <scope>NUCLEOTIDE SEQUENCE [LARGE SCALE GENOMIC DNA]</scope>
    <source>
        <strain evidence="3">DSM 17448 / GPTSA100-15</strain>
        <plasmid evidence="2 3">pEMTOL01</plasmid>
    </source>
</reference>
<dbReference type="RefSeq" id="WP_015026306.1">
    <property type="nucleotide sequence ID" value="NC_018742.1"/>
</dbReference>
<sequence>MRVIFLVIFISGKLFAQTELNLIETIKIASKNNLQLKINAYNIDIAKSDIITAQLRPNPILNNQSLQQMQPSGFVEKTSWLNGHNTQTWWQLTKPIQLKTQRQNKIDLAQQVAQLSEKDFAEYQRKTLTEVAFKWSEAWAIQRQLKLLSTAIQNVDTLLKINNYRFQKQVISETELLRTNALSKQYSIQVRTLKQDFTQKLNELKFLLGINREIQIVDDENQAVEQILVSDTLFSNILSSRADWQYFQSTRKLAESNIRLQKSLVLPQPELGFIYNPQNTIPYFGIYATIDIPFFNRNQGEIQKSKILKEQAISQINFIEKQIKIELINAKNQYDISQQNVTEHKALVEQSSQILSNVRYAYTRGGTTIIDFLEAQRSWLETQQQNVEILQKFQQSQIQLLSITGLINKIAKL</sequence>
<accession>A0ABM5N7S6</accession>
<proteinExistence type="inferred from homology"/>
<comment type="similarity">
    <text evidence="1">Belongs to the outer membrane factor (OMF) (TC 1.B.17) family.</text>
</comment>
<geneLocation type="plasmid" evidence="2 3">
    <name>pEMTOL01</name>
</geneLocation>
<dbReference type="Proteomes" id="UP000002875">
    <property type="component" value="Plasmid pEMTOL01"/>
</dbReference>
<dbReference type="Pfam" id="PF02321">
    <property type="entry name" value="OEP"/>
    <property type="match status" value="1"/>
</dbReference>
<keyword evidence="2" id="KW-0614">Plasmid</keyword>
<dbReference type="Gene3D" id="1.20.1600.10">
    <property type="entry name" value="Outer membrane efflux proteins (OEP)"/>
    <property type="match status" value="1"/>
</dbReference>
<evidence type="ECO:0000256" key="1">
    <source>
        <dbReference type="ARBA" id="ARBA00007613"/>
    </source>
</evidence>
<dbReference type="EMBL" id="CP002962">
    <property type="protein sequence ID" value="AFK05560.1"/>
    <property type="molecule type" value="Genomic_DNA"/>
</dbReference>